<organism evidence="2 3">
    <name type="scientific">Mammaliicoccus vitulinus</name>
    <dbReference type="NCBI Taxonomy" id="71237"/>
    <lineage>
        <taxon>Bacteria</taxon>
        <taxon>Bacillati</taxon>
        <taxon>Bacillota</taxon>
        <taxon>Bacilli</taxon>
        <taxon>Bacillales</taxon>
        <taxon>Staphylococcaceae</taxon>
        <taxon>Mammaliicoccus</taxon>
    </lineage>
</organism>
<evidence type="ECO:0000313" key="3">
    <source>
        <dbReference type="Proteomes" id="UP000241209"/>
    </source>
</evidence>
<dbReference type="RefSeq" id="WP_078358446.1">
    <property type="nucleotide sequence ID" value="NZ_BMDF01000004.1"/>
</dbReference>
<dbReference type="PANTHER" id="PTHR43279:SF1">
    <property type="entry name" value="CATECHOL-2,3-DIOXYGENASE"/>
    <property type="match status" value="1"/>
</dbReference>
<evidence type="ECO:0000313" key="2">
    <source>
        <dbReference type="EMBL" id="PTI29148.1"/>
    </source>
</evidence>
<dbReference type="PANTHER" id="PTHR43279">
    <property type="entry name" value="CATECHOL-2,3-DIOXYGENASE"/>
    <property type="match status" value="1"/>
</dbReference>
<dbReference type="PROSITE" id="PS51819">
    <property type="entry name" value="VOC"/>
    <property type="match status" value="1"/>
</dbReference>
<dbReference type="SUPFAM" id="SSF54593">
    <property type="entry name" value="Glyoxalase/Bleomycin resistance protein/Dihydroxybiphenyl dioxygenase"/>
    <property type="match status" value="2"/>
</dbReference>
<reference evidence="2 3" key="1">
    <citation type="journal article" date="2016" name="Front. Microbiol.">
        <title>Comprehensive Phylogenetic Analysis of Bovine Non-aureus Staphylococci Species Based on Whole-Genome Sequencing.</title>
        <authorList>
            <person name="Naushad S."/>
            <person name="Barkema H.W."/>
            <person name="Luby C."/>
            <person name="Condas L.A."/>
            <person name="Nobrega D.B."/>
            <person name="Carson D.A."/>
            <person name="De Buck J."/>
        </authorList>
    </citation>
    <scope>NUCLEOTIDE SEQUENCE [LARGE SCALE GENOMIC DNA]</scope>
    <source>
        <strain evidence="2 3">SNUC 2204</strain>
    </source>
</reference>
<dbReference type="GeneID" id="86197863"/>
<dbReference type="InterPro" id="IPR037523">
    <property type="entry name" value="VOC_core"/>
</dbReference>
<protein>
    <submittedName>
        <fullName evidence="2">Glyoxalase</fullName>
    </submittedName>
</protein>
<dbReference type="InterPro" id="IPR029068">
    <property type="entry name" value="Glyas_Bleomycin-R_OHBP_Dase"/>
</dbReference>
<dbReference type="Proteomes" id="UP000241209">
    <property type="component" value="Unassembled WGS sequence"/>
</dbReference>
<dbReference type="Pfam" id="PF00903">
    <property type="entry name" value="Glyoxalase"/>
    <property type="match status" value="2"/>
</dbReference>
<dbReference type="AlphaFoldDB" id="A0A2T4PS36"/>
<dbReference type="InterPro" id="IPR004360">
    <property type="entry name" value="Glyas_Fos-R_dOase_dom"/>
</dbReference>
<comment type="caution">
    <text evidence="2">The sequence shown here is derived from an EMBL/GenBank/DDBJ whole genome shotgun (WGS) entry which is preliminary data.</text>
</comment>
<gene>
    <name evidence="2" type="ORF">BU072_09425</name>
</gene>
<dbReference type="STRING" id="1167632.GCA_000286335_02105"/>
<sequence length="263" mass="29365">MFHGKDATLVKGITLNVTDLEKMTVFYDNIIGLTIRTKNETETVFEIGDSGHTITLKLLEDGRKPSIREAGLFHIAILLPTTADLADFLIHASRLNVQLGAGDHIVSEALYLNDPDGNGIEIYRDRDARNWEWNDGNVAMDTHEVNAEALVEQASNEGWNGMPADAKIGHLHLKTNDIEASKEFYLNTLGLKAVVDNFPNALFMSTKNYHHHIAINTWQSNQKREESDNSYGLANIVVQMPNAESKILTSPDGLRFEINPEIQ</sequence>
<name>A0A2T4PS36_9STAP</name>
<dbReference type="Gene3D" id="3.10.180.10">
    <property type="entry name" value="2,3-Dihydroxybiphenyl 1,2-Dioxygenase, domain 1"/>
    <property type="match status" value="2"/>
</dbReference>
<evidence type="ECO:0000259" key="1">
    <source>
        <dbReference type="PROSITE" id="PS51819"/>
    </source>
</evidence>
<feature type="domain" description="VOC" evidence="1">
    <location>
        <begin position="9"/>
        <end position="125"/>
    </location>
</feature>
<accession>A0A2T4PS36</accession>
<proteinExistence type="predicted"/>
<dbReference type="EMBL" id="PZFK01000018">
    <property type="protein sequence ID" value="PTI29148.1"/>
    <property type="molecule type" value="Genomic_DNA"/>
</dbReference>